<organism evidence="1 2">
    <name type="scientific">Fusarium decemcellulare</name>
    <dbReference type="NCBI Taxonomy" id="57161"/>
    <lineage>
        <taxon>Eukaryota</taxon>
        <taxon>Fungi</taxon>
        <taxon>Dikarya</taxon>
        <taxon>Ascomycota</taxon>
        <taxon>Pezizomycotina</taxon>
        <taxon>Sordariomycetes</taxon>
        <taxon>Hypocreomycetidae</taxon>
        <taxon>Hypocreales</taxon>
        <taxon>Nectriaceae</taxon>
        <taxon>Fusarium</taxon>
        <taxon>Fusarium decemcellulare species complex</taxon>
    </lineage>
</organism>
<evidence type="ECO:0000313" key="1">
    <source>
        <dbReference type="EMBL" id="KAJ3518647.1"/>
    </source>
</evidence>
<protein>
    <submittedName>
        <fullName evidence="1">Uncharacterized protein</fullName>
    </submittedName>
</protein>
<evidence type="ECO:0000313" key="2">
    <source>
        <dbReference type="Proteomes" id="UP001148629"/>
    </source>
</evidence>
<gene>
    <name evidence="1" type="ORF">NM208_g14441</name>
</gene>
<reference evidence="1" key="1">
    <citation type="submission" date="2022-08" db="EMBL/GenBank/DDBJ databases">
        <title>Genome Sequence of Fusarium decemcellulare.</title>
        <authorList>
            <person name="Buettner E."/>
        </authorList>
    </citation>
    <scope>NUCLEOTIDE SEQUENCE</scope>
    <source>
        <strain evidence="1">Babe19</strain>
    </source>
</reference>
<dbReference type="Proteomes" id="UP001148629">
    <property type="component" value="Unassembled WGS sequence"/>
</dbReference>
<sequence>MSNLGPSPTPRDSPPARKRQRTESSYPRRRSVTACTVCRGRKSKCDNKRPSCSFCLSIGATCVYEELRSDYSNYDSASLHIINRLDHLEKRMEERFDKLVGQKYTAPADSFEKPSVFPTSHYPIAEGILEWPVFEGLELQLHGRSLALVHQDPPNLTNPSIGPGTQDEQPHSGIVEALRNPFLDFKAIQFAVQDFLRNVHVKNPVLEPTVLTDAANECIRNGLVNSVQTALVLITCALGMISTPYGPSKFEQCAQMSPAESESSRQLASRCFDRGQSILSTQPLTLLSTQCYFFCGVYEMYSIHPVAAWLHFSQASLQMKLHIQSRSFSPDVFQTSEGRLLQRLYWSCMQSECELANELRMTSSGLEDLPFPYAFPHPPDSPTTSPSNPDAKSPESHAELNSWMFYLSETSLRRIGNEIIWTLYDGPPSSWVKDIASVHKQAEQLDQKVVAWMDNLPKDLRIEGSIFESTNELGLHVRTRYIVWRAWIFRPFLYYMIHAPQSELLKHRKNIEPLASSCLDYSMQGINDATHHHRHHGSWYTARVAFGGALILLAAARVNSIAMPQGWEAAVQRAMHTMDRWSGESKNMEASLKIVKKLWDAAQE</sequence>
<dbReference type="EMBL" id="JANRMS010003368">
    <property type="protein sequence ID" value="KAJ3518647.1"/>
    <property type="molecule type" value="Genomic_DNA"/>
</dbReference>
<comment type="caution">
    <text evidence="1">The sequence shown here is derived from an EMBL/GenBank/DDBJ whole genome shotgun (WGS) entry which is preliminary data.</text>
</comment>
<keyword evidence="2" id="KW-1185">Reference proteome</keyword>
<accession>A0ACC1RHV5</accession>
<name>A0ACC1RHV5_9HYPO</name>
<proteinExistence type="predicted"/>